<proteinExistence type="inferred from homology"/>
<dbReference type="PROSITE" id="PS00108">
    <property type="entry name" value="PROTEIN_KINASE_ST"/>
    <property type="match status" value="1"/>
</dbReference>
<evidence type="ECO:0000256" key="3">
    <source>
        <dbReference type="ARBA" id="ARBA00022840"/>
    </source>
</evidence>
<accession>A0A9W8GBI6</accession>
<evidence type="ECO:0000256" key="5">
    <source>
        <dbReference type="RuleBase" id="RU000304"/>
    </source>
</evidence>
<keyword evidence="3 4" id="KW-0067">ATP-binding</keyword>
<dbReference type="Gene3D" id="1.10.510.10">
    <property type="entry name" value="Transferase(Phosphotransferase) domain 1"/>
    <property type="match status" value="1"/>
</dbReference>
<dbReference type="AlphaFoldDB" id="A0A9W8GBI6"/>
<feature type="compositionally biased region" description="Polar residues" evidence="6">
    <location>
        <begin position="419"/>
        <end position="429"/>
    </location>
</feature>
<dbReference type="InterPro" id="IPR008271">
    <property type="entry name" value="Ser/Thr_kinase_AS"/>
</dbReference>
<evidence type="ECO:0000313" key="9">
    <source>
        <dbReference type="Proteomes" id="UP001151518"/>
    </source>
</evidence>
<protein>
    <recommendedName>
        <fullName evidence="1">non-specific serine/threonine protein kinase</fullName>
        <ecNumber evidence="1">2.7.11.1</ecNumber>
    </recommendedName>
</protein>
<organism evidence="8 9">
    <name type="scientific">Coemansia spiralis</name>
    <dbReference type="NCBI Taxonomy" id="417178"/>
    <lineage>
        <taxon>Eukaryota</taxon>
        <taxon>Fungi</taxon>
        <taxon>Fungi incertae sedis</taxon>
        <taxon>Zoopagomycota</taxon>
        <taxon>Kickxellomycotina</taxon>
        <taxon>Kickxellomycetes</taxon>
        <taxon>Kickxellales</taxon>
        <taxon>Kickxellaceae</taxon>
        <taxon>Coemansia</taxon>
    </lineage>
</organism>
<evidence type="ECO:0000256" key="6">
    <source>
        <dbReference type="SAM" id="MobiDB-lite"/>
    </source>
</evidence>
<evidence type="ECO:0000256" key="2">
    <source>
        <dbReference type="ARBA" id="ARBA00022741"/>
    </source>
</evidence>
<name>A0A9W8GBI6_9FUNG</name>
<evidence type="ECO:0000313" key="8">
    <source>
        <dbReference type="EMBL" id="KAJ2680035.1"/>
    </source>
</evidence>
<dbReference type="EC" id="2.7.11.1" evidence="1"/>
<evidence type="ECO:0000256" key="4">
    <source>
        <dbReference type="PROSITE-ProRule" id="PRU10141"/>
    </source>
</evidence>
<dbReference type="SUPFAM" id="SSF56112">
    <property type="entry name" value="Protein kinase-like (PK-like)"/>
    <property type="match status" value="1"/>
</dbReference>
<dbReference type="InterPro" id="IPR017441">
    <property type="entry name" value="Protein_kinase_ATP_BS"/>
</dbReference>
<feature type="binding site" evidence="4">
    <location>
        <position position="70"/>
    </location>
    <ligand>
        <name>ATP</name>
        <dbReference type="ChEBI" id="CHEBI:30616"/>
    </ligand>
</feature>
<comment type="similarity">
    <text evidence="5">Belongs to the protein kinase superfamily.</text>
</comment>
<dbReference type="OrthoDB" id="5800476at2759"/>
<keyword evidence="8" id="KW-0808">Transferase</keyword>
<dbReference type="FunFam" id="1.10.510.10:FF:001123">
    <property type="entry name" value="CK1/CK1/CK1-D protein kinase"/>
    <property type="match status" value="1"/>
</dbReference>
<dbReference type="PROSITE" id="PS50011">
    <property type="entry name" value="PROTEIN_KINASE_DOM"/>
    <property type="match status" value="1"/>
</dbReference>
<dbReference type="GO" id="GO:0004674">
    <property type="term" value="F:protein serine/threonine kinase activity"/>
    <property type="evidence" value="ECO:0007669"/>
    <property type="project" value="UniProtKB-KW"/>
</dbReference>
<dbReference type="Pfam" id="PF00069">
    <property type="entry name" value="Pkinase"/>
    <property type="match status" value="1"/>
</dbReference>
<dbReference type="InterPro" id="IPR011009">
    <property type="entry name" value="Kinase-like_dom_sf"/>
</dbReference>
<dbReference type="EMBL" id="JANBTW010000007">
    <property type="protein sequence ID" value="KAJ2680035.1"/>
    <property type="molecule type" value="Genomic_DNA"/>
</dbReference>
<reference evidence="8" key="1">
    <citation type="submission" date="2022-07" db="EMBL/GenBank/DDBJ databases">
        <title>Phylogenomic reconstructions and comparative analyses of Kickxellomycotina fungi.</title>
        <authorList>
            <person name="Reynolds N.K."/>
            <person name="Stajich J.E."/>
            <person name="Barry K."/>
            <person name="Grigoriev I.V."/>
            <person name="Crous P."/>
            <person name="Smith M.E."/>
        </authorList>
    </citation>
    <scope>NUCLEOTIDE SEQUENCE</scope>
    <source>
        <strain evidence="8">NRRL 3115</strain>
    </source>
</reference>
<feature type="region of interest" description="Disordered" evidence="6">
    <location>
        <begin position="388"/>
        <end position="429"/>
    </location>
</feature>
<keyword evidence="8" id="KW-0418">Kinase</keyword>
<dbReference type="GO" id="GO:0005524">
    <property type="term" value="F:ATP binding"/>
    <property type="evidence" value="ECO:0007669"/>
    <property type="project" value="UniProtKB-UniRule"/>
</dbReference>
<feature type="domain" description="Protein kinase" evidence="7">
    <location>
        <begin position="36"/>
        <end position="311"/>
    </location>
</feature>
<evidence type="ECO:0000259" key="7">
    <source>
        <dbReference type="PROSITE" id="PS50011"/>
    </source>
</evidence>
<dbReference type="PROSITE" id="PS00107">
    <property type="entry name" value="PROTEIN_KINASE_ATP"/>
    <property type="match status" value="1"/>
</dbReference>
<gene>
    <name evidence="8" type="primary">YCK2</name>
    <name evidence="8" type="ORF">GGI25_000923</name>
</gene>
<dbReference type="PANTHER" id="PTHR11909">
    <property type="entry name" value="CASEIN KINASE-RELATED"/>
    <property type="match status" value="1"/>
</dbReference>
<comment type="caution">
    <text evidence="8">The sequence shown here is derived from an EMBL/GenBank/DDBJ whole genome shotgun (WGS) entry which is preliminary data.</text>
</comment>
<dbReference type="Proteomes" id="UP001151518">
    <property type="component" value="Unassembled WGS sequence"/>
</dbReference>
<dbReference type="SMART" id="SM00220">
    <property type="entry name" value="S_TKc"/>
    <property type="match status" value="1"/>
</dbReference>
<evidence type="ECO:0000256" key="1">
    <source>
        <dbReference type="ARBA" id="ARBA00012513"/>
    </source>
</evidence>
<dbReference type="InterPro" id="IPR050235">
    <property type="entry name" value="CK1_Ser-Thr_kinase"/>
</dbReference>
<sequence>MQQAAQHDKYRMPEKRMVVRQNKTPHTSPSIVGVHYRVGKRIGEGSFAIVSSFYYYIGTNLITNKSVAIKFEPRKSEAPQLRDEYRSYKILAGEEGIPEAYYFGQEGLYNVLCIDLLGPSLEDLFDSCRRRFSVKTVAMLAKSMLRRIQTVHEHNLIYRDIKPDNFLIGYPGSPTENMVYMVDFGMAKQYRDPRTLQHIPFRERKSLSGTARYMSINTHRGREQSRRDDLEALGHVFMYFLRGSLPWQGLKAATNKQKYEKIGERKQQVGVRELCEGFPQELAIYLSTVRKYAFEEAPDYDYLRGLFDKVLANMGETDDGMYDWRLLNNGHGYDSNSATVSPAARHGGGAHQARVSAAYKGGDNQNHISNQALRSYDNVAHRQSTHNLDASAAGTPGKHSRDLLSPADAKVHDHAGSPLSPSSGDRQQANKANGLLHHSTDGANINTNGHSANGRAHEKHGLMFKIKSAFGCCSSSSV</sequence>
<keyword evidence="5" id="KW-0723">Serine/threonine-protein kinase</keyword>
<dbReference type="InterPro" id="IPR000719">
    <property type="entry name" value="Prot_kinase_dom"/>
</dbReference>
<keyword evidence="2 4" id="KW-0547">Nucleotide-binding</keyword>